<dbReference type="InterPro" id="IPR003961">
    <property type="entry name" value="FN3_dom"/>
</dbReference>
<dbReference type="InterPro" id="IPR013783">
    <property type="entry name" value="Ig-like_fold"/>
</dbReference>
<dbReference type="AlphaFoldDB" id="A0A371CGC9"/>
<dbReference type="STRING" id="626887.J057_02485"/>
<dbReference type="RefSeq" id="WP_115840365.1">
    <property type="nucleotide sequence ID" value="NZ_AP028878.1"/>
</dbReference>
<keyword evidence="4" id="KW-1185">Reference proteome</keyword>
<reference evidence="3 4" key="1">
    <citation type="journal article" date="2013" name="Genome Announc.">
        <title>Genome Sequence of the Polycyclic Aromatic Hydrocarbon-Degrading Bacterium Strain Marinobacter nanhaiticus D15-8WT.</title>
        <authorList>
            <person name="Cui Z."/>
            <person name="Gao W."/>
            <person name="Li Q."/>
            <person name="Xu G."/>
            <person name="Zheng L."/>
        </authorList>
    </citation>
    <scope>NUCLEOTIDE SEQUENCE [LARGE SCALE GENOMIC DNA]</scope>
    <source>
        <strain evidence="3 4">D15-8W</strain>
    </source>
</reference>
<dbReference type="Gene3D" id="2.60.40.10">
    <property type="entry name" value="Immunoglobulins"/>
    <property type="match status" value="1"/>
</dbReference>
<protein>
    <submittedName>
        <fullName evidence="3">Fibronectin type III domain-containing protein</fullName>
    </submittedName>
</protein>
<dbReference type="Proteomes" id="UP000013165">
    <property type="component" value="Unassembled WGS sequence"/>
</dbReference>
<evidence type="ECO:0000256" key="1">
    <source>
        <dbReference type="SAM" id="MobiDB-lite"/>
    </source>
</evidence>
<evidence type="ECO:0000313" key="3">
    <source>
        <dbReference type="EMBL" id="RDW95456.1"/>
    </source>
</evidence>
<gene>
    <name evidence="3" type="ORF">J057_24075</name>
</gene>
<feature type="domain" description="Fibronectin type-III" evidence="2">
    <location>
        <begin position="52"/>
        <end position="154"/>
    </location>
</feature>
<accession>A0A371CGC9</accession>
<feature type="compositionally biased region" description="Basic and acidic residues" evidence="1">
    <location>
        <begin position="48"/>
        <end position="58"/>
    </location>
</feature>
<dbReference type="OrthoDB" id="6371755at2"/>
<dbReference type="InterPro" id="IPR036116">
    <property type="entry name" value="FN3_sf"/>
</dbReference>
<proteinExistence type="predicted"/>
<dbReference type="PROSITE" id="PS50853">
    <property type="entry name" value="FN3"/>
    <property type="match status" value="1"/>
</dbReference>
<name>A0A371CGC9_9GAMM</name>
<organism evidence="3 4">
    <name type="scientific">Marinobacter nanhaiticus D15-8W</name>
    <dbReference type="NCBI Taxonomy" id="626887"/>
    <lineage>
        <taxon>Bacteria</taxon>
        <taxon>Pseudomonadati</taxon>
        <taxon>Pseudomonadota</taxon>
        <taxon>Gammaproteobacteria</taxon>
        <taxon>Pseudomonadales</taxon>
        <taxon>Marinobacteraceae</taxon>
        <taxon>Marinobacter</taxon>
    </lineage>
</organism>
<evidence type="ECO:0000259" key="2">
    <source>
        <dbReference type="PROSITE" id="PS50853"/>
    </source>
</evidence>
<comment type="caution">
    <text evidence="3">The sequence shown here is derived from an EMBL/GenBank/DDBJ whole genome shotgun (WGS) entry which is preliminary data.</text>
</comment>
<dbReference type="Pfam" id="PF00041">
    <property type="entry name" value="fn3"/>
    <property type="match status" value="1"/>
</dbReference>
<feature type="region of interest" description="Disordered" evidence="1">
    <location>
        <begin position="40"/>
        <end position="64"/>
    </location>
</feature>
<dbReference type="CDD" id="cd00063">
    <property type="entry name" value="FN3"/>
    <property type="match status" value="1"/>
</dbReference>
<dbReference type="SUPFAM" id="SSF49265">
    <property type="entry name" value="Fibronectin type III"/>
    <property type="match status" value="1"/>
</dbReference>
<sequence>MKHNSPSVARRALLFTVALCSTQIAGLAIPAAQADSRSLTTSRSTDYVTRRSPTDAERSSSTATRRAEYTKLYWNAPATRADGSKLYMGDIDGYRIYYKLKDQSRYTTITIHSASETSFSLSGFRPGTYEFYVSTLDTDGLESQPSSTVMVSVI</sequence>
<evidence type="ECO:0000313" key="4">
    <source>
        <dbReference type="Proteomes" id="UP000013165"/>
    </source>
</evidence>
<dbReference type="EMBL" id="APLQ01000010">
    <property type="protein sequence ID" value="RDW95456.1"/>
    <property type="molecule type" value="Genomic_DNA"/>
</dbReference>